<reference evidence="3 4" key="1">
    <citation type="submission" date="2014-12" db="EMBL/GenBank/DDBJ databases">
        <title>Draft genome sequences of 10 type strains of Lactococcus.</title>
        <authorList>
            <person name="Sun Z."/>
            <person name="Zhong Z."/>
            <person name="Liu W."/>
            <person name="Zhang W."/>
            <person name="Zhang H."/>
        </authorList>
    </citation>
    <scope>NUCLEOTIDE SEQUENCE [LARGE SCALE GENOMIC DNA]</scope>
    <source>
        <strain evidence="3 4">DSM 21502</strain>
    </source>
</reference>
<evidence type="ECO:0000313" key="4">
    <source>
        <dbReference type="Proteomes" id="UP000218711"/>
    </source>
</evidence>
<dbReference type="Pfam" id="PF18818">
    <property type="entry name" value="MPTase-PolyVal"/>
    <property type="match status" value="1"/>
</dbReference>
<proteinExistence type="predicted"/>
<organism evidence="3 4">
    <name type="scientific">Lactococcus cremoris subsp. tructae</name>
    <dbReference type="NCBI Taxonomy" id="542833"/>
    <lineage>
        <taxon>Bacteria</taxon>
        <taxon>Bacillati</taxon>
        <taxon>Bacillota</taxon>
        <taxon>Bacilli</taxon>
        <taxon>Lactobacillales</taxon>
        <taxon>Streptococcaceae</taxon>
        <taxon>Lactococcus</taxon>
    </lineage>
</organism>
<dbReference type="Pfam" id="PF08401">
    <property type="entry name" value="ArdcN"/>
    <property type="match status" value="1"/>
</dbReference>
<feature type="domain" description="N-terminal" evidence="1">
    <location>
        <begin position="452"/>
        <end position="524"/>
    </location>
</feature>
<evidence type="ECO:0000259" key="1">
    <source>
        <dbReference type="Pfam" id="PF08401"/>
    </source>
</evidence>
<accession>A0A2A5SP63</accession>
<evidence type="ECO:0000313" key="3">
    <source>
        <dbReference type="EMBL" id="PCS15652.1"/>
    </source>
</evidence>
<sequence>MSINLVTIKETAIAEIVAATGSEQLIDKATRRNFVGLYDENTNWYIPLRANLGRKKPQGAVFDTPFKTANPHFKRPGLDFQKAIYLEKDGVLPIRNTLPKEQSEFLEAHQADVKRAFEQYILKVANHEMSDNQYFMSTPSLFPEGIEKIRQQVEQIVEPIKKTEEPIILGIETYEKYSVEYHSAFDRNVASVNVATKEGDITFVKDEDGELIVAVSHQVDNLSNDDKRLMKEIAEFKINHPEKSMQEFSIMKLQNESKEQALHLAHDGTKMFEFQFYDELIPGSYDPDKNTVKINFTVRDTINYQQHQFIAEADVLSPINGKNKIQLSTARFFENNQDISKKLGVLDWTESINNFRITLPQNKEELKEEIEQAITTKISDARASDSLVEVAKISGEIDTLEGHLNEVSTQSIEVSEQPDQPLSLQELIAQKDLKGIEAHIKSGIKNYLDSDTFKNYLNFALQFRQYSYRNKILIQGQNPKASLVAGYRAWQDKGRQVQRGEKALKIFVPSLAAKKDKDGKYLRDKEGNVIKEVKGFYLASVYDVSQTEGEPIPKPIYELEENINNPQKFDWYIKAITKLSPVPIQFSEIEGTAKGFFVPSEKQITIRPGMSQSQTIKTMLHEVTHSILHDNDVPAFGSSEYARQEIEAESVAYMVANSLGIETQDYSFGYLASWTDLGLSLENLEKSLDLICNQAQKMMGELDGLLKQIPIQEETPEINKVKKQEKTPQQSSIKMHM</sequence>
<dbReference type="InterPro" id="IPR041459">
    <property type="entry name" value="MPTase-PolyVal"/>
</dbReference>
<protein>
    <submittedName>
        <fullName evidence="3">Uncharacterized protein</fullName>
    </submittedName>
</protein>
<dbReference type="Gene3D" id="1.10.10.2910">
    <property type="match status" value="1"/>
</dbReference>
<feature type="domain" description="Polyvalent protein metallopeptidase" evidence="2">
    <location>
        <begin position="593"/>
        <end position="676"/>
    </location>
</feature>
<dbReference type="RefSeq" id="WP_096816665.1">
    <property type="nucleotide sequence ID" value="NZ_JXKC01000020.1"/>
</dbReference>
<name>A0A2A5SP63_LACLC</name>
<dbReference type="AlphaFoldDB" id="A0A2A5SP63"/>
<dbReference type="EMBL" id="JXKC01000020">
    <property type="protein sequence ID" value="PCS15652.1"/>
    <property type="molecule type" value="Genomic_DNA"/>
</dbReference>
<gene>
    <name evidence="3" type="ORF">RU92_GL001611</name>
</gene>
<dbReference type="InterPro" id="IPR013610">
    <property type="entry name" value="ArdC_N"/>
</dbReference>
<comment type="caution">
    <text evidence="3">The sequence shown here is derived from an EMBL/GenBank/DDBJ whole genome shotgun (WGS) entry which is preliminary data.</text>
</comment>
<dbReference type="GO" id="GO:0003697">
    <property type="term" value="F:single-stranded DNA binding"/>
    <property type="evidence" value="ECO:0007669"/>
    <property type="project" value="InterPro"/>
</dbReference>
<evidence type="ECO:0000259" key="2">
    <source>
        <dbReference type="Pfam" id="PF18818"/>
    </source>
</evidence>
<dbReference type="Proteomes" id="UP000218711">
    <property type="component" value="Unassembled WGS sequence"/>
</dbReference>